<gene>
    <name evidence="1" type="ORF">UFOVP89_19</name>
</gene>
<sequence>MQGKDTINDFLKAIQKEFGEVEYKITTIDGVTFRKTKGWRDAKIQFDETEFAKFNNQVKRTRF</sequence>
<accession>A0A6J5KZA3</accession>
<name>A0A6J5KZA3_9CAUD</name>
<dbReference type="EMBL" id="LR796197">
    <property type="protein sequence ID" value="CAB4126357.1"/>
    <property type="molecule type" value="Genomic_DNA"/>
</dbReference>
<protein>
    <submittedName>
        <fullName evidence="1">Uncharacterized protein</fullName>
    </submittedName>
</protein>
<reference evidence="1" key="1">
    <citation type="submission" date="2020-04" db="EMBL/GenBank/DDBJ databases">
        <authorList>
            <person name="Chiriac C."/>
            <person name="Salcher M."/>
            <person name="Ghai R."/>
            <person name="Kavagutti S V."/>
        </authorList>
    </citation>
    <scope>NUCLEOTIDE SEQUENCE</scope>
</reference>
<organism evidence="1">
    <name type="scientific">uncultured Caudovirales phage</name>
    <dbReference type="NCBI Taxonomy" id="2100421"/>
    <lineage>
        <taxon>Viruses</taxon>
        <taxon>Duplodnaviria</taxon>
        <taxon>Heunggongvirae</taxon>
        <taxon>Uroviricota</taxon>
        <taxon>Caudoviricetes</taxon>
        <taxon>Peduoviridae</taxon>
        <taxon>Maltschvirus</taxon>
        <taxon>Maltschvirus maltsch</taxon>
    </lineage>
</organism>
<proteinExistence type="predicted"/>
<evidence type="ECO:0000313" key="1">
    <source>
        <dbReference type="EMBL" id="CAB4126357.1"/>
    </source>
</evidence>